<evidence type="ECO:0000313" key="5">
    <source>
        <dbReference type="EMBL" id="KAL1394826.1"/>
    </source>
</evidence>
<feature type="compositionally biased region" description="Basic and acidic residues" evidence="3">
    <location>
        <begin position="164"/>
        <end position="173"/>
    </location>
</feature>
<dbReference type="PROSITE" id="PS50102">
    <property type="entry name" value="RRM"/>
    <property type="match status" value="1"/>
</dbReference>
<dbReference type="PANTHER" id="PTHR23236:SF11">
    <property type="entry name" value="EUKARYOTIC TRANSLATION INITIATION FACTOR 4H"/>
    <property type="match status" value="1"/>
</dbReference>
<protein>
    <recommendedName>
        <fullName evidence="4">RRM domain-containing protein</fullName>
    </recommendedName>
</protein>
<feature type="region of interest" description="Disordered" evidence="3">
    <location>
        <begin position="303"/>
        <end position="341"/>
    </location>
</feature>
<dbReference type="InterPro" id="IPR012677">
    <property type="entry name" value="Nucleotide-bd_a/b_plait_sf"/>
</dbReference>
<evidence type="ECO:0000259" key="4">
    <source>
        <dbReference type="PROSITE" id="PS50102"/>
    </source>
</evidence>
<dbReference type="EMBL" id="JBEHCU010007425">
    <property type="protein sequence ID" value="KAL1394826.1"/>
    <property type="molecule type" value="Genomic_DNA"/>
</dbReference>
<dbReference type="Pfam" id="PF00076">
    <property type="entry name" value="RRM_1"/>
    <property type="match status" value="1"/>
</dbReference>
<name>A0ABD1D5C3_CULPP</name>
<feature type="domain" description="RRM" evidence="4">
    <location>
        <begin position="27"/>
        <end position="106"/>
    </location>
</feature>
<evidence type="ECO:0000313" key="6">
    <source>
        <dbReference type="Proteomes" id="UP001562425"/>
    </source>
</evidence>
<dbReference type="AlphaFoldDB" id="A0ABD1D5C3"/>
<dbReference type="Gene3D" id="3.30.70.330">
    <property type="match status" value="1"/>
</dbReference>
<reference evidence="5 6" key="1">
    <citation type="submission" date="2024-05" db="EMBL/GenBank/DDBJ databases">
        <title>Culex pipiens pipiens assembly and annotation.</title>
        <authorList>
            <person name="Alout H."/>
            <person name="Durand T."/>
        </authorList>
    </citation>
    <scope>NUCLEOTIDE SEQUENCE [LARGE SCALE GENOMIC DNA]</scope>
    <source>
        <strain evidence="5">HA-2024</strain>
        <tissue evidence="5">Whole body</tissue>
    </source>
</reference>
<feature type="compositionally biased region" description="Basic and acidic residues" evidence="3">
    <location>
        <begin position="194"/>
        <end position="207"/>
    </location>
</feature>
<feature type="compositionally biased region" description="Basic and acidic residues" evidence="3">
    <location>
        <begin position="1"/>
        <end position="18"/>
    </location>
</feature>
<dbReference type="InterPro" id="IPR000504">
    <property type="entry name" value="RRM_dom"/>
</dbReference>
<feature type="compositionally biased region" description="Gly residues" evidence="3">
    <location>
        <begin position="230"/>
        <end position="243"/>
    </location>
</feature>
<feature type="region of interest" description="Disordered" evidence="3">
    <location>
        <begin position="1"/>
        <end position="24"/>
    </location>
</feature>
<feature type="region of interest" description="Disordered" evidence="3">
    <location>
        <begin position="110"/>
        <end position="282"/>
    </location>
</feature>
<dbReference type="SMART" id="SM00360">
    <property type="entry name" value="RRM"/>
    <property type="match status" value="1"/>
</dbReference>
<sequence>MAGRGGHDNNRYGGERARRPLPTEPPYIAYVGNLPQGVVQGDLNRIFKDFTVKNIRLVKDKETDVFKGFCYVEFSTLDELKEALDLDGLIVLNDSTAALRIDIAEQKKNDRGGFTKRGGPQGGGGGGMPNRGGGGGFNNKGGPGAGGGQNNRQGGERGYGNDNYGRDDFDRNRGRANNFNDRGPNRGRYGNFNEEGREGGGRDDWSRDGPGGNDRGDSFSRDGGDRYSRFGGGGGGAGGGAGVGRRDNRDNDRRKDQPQHSAAPGLSLAERDAGRPRLNLKPRTVAAPLNALAETKQAAAIFGAAKPREEKVGPDGADPEVSARKTSTSSSGAGDDKNGPN</sequence>
<keyword evidence="6" id="KW-1185">Reference proteome</keyword>
<dbReference type="PANTHER" id="PTHR23236">
    <property type="entry name" value="EUKARYOTIC TRANSLATION INITIATION FACTOR 4B/4H"/>
    <property type="match status" value="1"/>
</dbReference>
<feature type="compositionally biased region" description="Basic and acidic residues" evidence="3">
    <location>
        <begin position="244"/>
        <end position="258"/>
    </location>
</feature>
<gene>
    <name evidence="5" type="ORF">pipiens_011676</name>
</gene>
<dbReference type="InterPro" id="IPR035979">
    <property type="entry name" value="RBD_domain_sf"/>
</dbReference>
<evidence type="ECO:0000256" key="1">
    <source>
        <dbReference type="ARBA" id="ARBA00022884"/>
    </source>
</evidence>
<feature type="compositionally biased region" description="Basic and acidic residues" evidence="3">
    <location>
        <begin position="214"/>
        <end position="228"/>
    </location>
</feature>
<evidence type="ECO:0000256" key="3">
    <source>
        <dbReference type="SAM" id="MobiDB-lite"/>
    </source>
</evidence>
<accession>A0ABD1D5C3</accession>
<feature type="compositionally biased region" description="Gly residues" evidence="3">
    <location>
        <begin position="115"/>
        <end position="149"/>
    </location>
</feature>
<evidence type="ECO:0000256" key="2">
    <source>
        <dbReference type="PROSITE-ProRule" id="PRU00176"/>
    </source>
</evidence>
<dbReference type="FunFam" id="3.30.70.330:FF:000414">
    <property type="entry name" value="Eukaryotic translation initiation factor 4H"/>
    <property type="match status" value="1"/>
</dbReference>
<dbReference type="SUPFAM" id="SSF54928">
    <property type="entry name" value="RNA-binding domain, RBD"/>
    <property type="match status" value="1"/>
</dbReference>
<keyword evidence="1 2" id="KW-0694">RNA-binding</keyword>
<dbReference type="Proteomes" id="UP001562425">
    <property type="component" value="Unassembled WGS sequence"/>
</dbReference>
<organism evidence="5 6">
    <name type="scientific">Culex pipiens pipiens</name>
    <name type="common">Northern house mosquito</name>
    <dbReference type="NCBI Taxonomy" id="38569"/>
    <lineage>
        <taxon>Eukaryota</taxon>
        <taxon>Metazoa</taxon>
        <taxon>Ecdysozoa</taxon>
        <taxon>Arthropoda</taxon>
        <taxon>Hexapoda</taxon>
        <taxon>Insecta</taxon>
        <taxon>Pterygota</taxon>
        <taxon>Neoptera</taxon>
        <taxon>Endopterygota</taxon>
        <taxon>Diptera</taxon>
        <taxon>Nematocera</taxon>
        <taxon>Culicoidea</taxon>
        <taxon>Culicidae</taxon>
        <taxon>Culicinae</taxon>
        <taxon>Culicini</taxon>
        <taxon>Culex</taxon>
        <taxon>Culex</taxon>
    </lineage>
</organism>
<comment type="caution">
    <text evidence="5">The sequence shown here is derived from an EMBL/GenBank/DDBJ whole genome shotgun (WGS) entry which is preliminary data.</text>
</comment>
<dbReference type="GO" id="GO:0003723">
    <property type="term" value="F:RNA binding"/>
    <property type="evidence" value="ECO:0007669"/>
    <property type="project" value="UniProtKB-UniRule"/>
</dbReference>
<proteinExistence type="predicted"/>